<dbReference type="Pfam" id="PF00440">
    <property type="entry name" value="TetR_N"/>
    <property type="match status" value="1"/>
</dbReference>
<dbReference type="Gene3D" id="1.10.357.10">
    <property type="entry name" value="Tetracycline Repressor, domain 2"/>
    <property type="match status" value="1"/>
</dbReference>
<evidence type="ECO:0000259" key="5">
    <source>
        <dbReference type="PROSITE" id="PS50977"/>
    </source>
</evidence>
<evidence type="ECO:0000256" key="1">
    <source>
        <dbReference type="ARBA" id="ARBA00023015"/>
    </source>
</evidence>
<dbReference type="InterPro" id="IPR036271">
    <property type="entry name" value="Tet_transcr_reg_TetR-rel_C_sf"/>
</dbReference>
<dbReference type="InterPro" id="IPR009057">
    <property type="entry name" value="Homeodomain-like_sf"/>
</dbReference>
<organism evidence="6 7">
    <name type="scientific">Microvirga arsenatis</name>
    <dbReference type="NCBI Taxonomy" id="2692265"/>
    <lineage>
        <taxon>Bacteria</taxon>
        <taxon>Pseudomonadati</taxon>
        <taxon>Pseudomonadota</taxon>
        <taxon>Alphaproteobacteria</taxon>
        <taxon>Hyphomicrobiales</taxon>
        <taxon>Methylobacteriaceae</taxon>
        <taxon>Microvirga</taxon>
    </lineage>
</organism>
<dbReference type="SUPFAM" id="SSF48498">
    <property type="entry name" value="Tetracyclin repressor-like, C-terminal domain"/>
    <property type="match status" value="1"/>
</dbReference>
<evidence type="ECO:0000313" key="7">
    <source>
        <dbReference type="Proteomes" id="UP000818323"/>
    </source>
</evidence>
<evidence type="ECO:0000313" key="6">
    <source>
        <dbReference type="EMBL" id="NBJ24747.1"/>
    </source>
</evidence>
<gene>
    <name evidence="6" type="ORF">GR303_10310</name>
</gene>
<dbReference type="PANTHER" id="PTHR47506:SF7">
    <property type="entry name" value="TRANSCRIPTIONAL REGULATORY PROTEIN"/>
    <property type="match status" value="1"/>
</dbReference>
<dbReference type="PRINTS" id="PR00455">
    <property type="entry name" value="HTHTETR"/>
</dbReference>
<comment type="caution">
    <text evidence="6">The sequence shown here is derived from an EMBL/GenBank/DDBJ whole genome shotgun (WGS) entry which is preliminary data.</text>
</comment>
<keyword evidence="2 4" id="KW-0238">DNA-binding</keyword>
<feature type="domain" description="HTH tetR-type" evidence="5">
    <location>
        <begin position="9"/>
        <end position="69"/>
    </location>
</feature>
<proteinExistence type="predicted"/>
<keyword evidence="1" id="KW-0805">Transcription regulation</keyword>
<dbReference type="InterPro" id="IPR001647">
    <property type="entry name" value="HTH_TetR"/>
</dbReference>
<evidence type="ECO:0000256" key="3">
    <source>
        <dbReference type="ARBA" id="ARBA00023163"/>
    </source>
</evidence>
<dbReference type="Gene3D" id="1.10.10.60">
    <property type="entry name" value="Homeodomain-like"/>
    <property type="match status" value="1"/>
</dbReference>
<accession>A0ABW9YWI3</accession>
<keyword evidence="7" id="KW-1185">Reference proteome</keyword>
<name>A0ABW9YWI3_9HYPH</name>
<protein>
    <submittedName>
        <fullName evidence="6">TetR family transcriptional regulator</fullName>
    </submittedName>
</protein>
<evidence type="ECO:0000256" key="4">
    <source>
        <dbReference type="PROSITE-ProRule" id="PRU00335"/>
    </source>
</evidence>
<feature type="DNA-binding region" description="H-T-H motif" evidence="4">
    <location>
        <begin position="32"/>
        <end position="51"/>
    </location>
</feature>
<dbReference type="EMBL" id="JAAAXJ010000004">
    <property type="protein sequence ID" value="NBJ24747.1"/>
    <property type="molecule type" value="Genomic_DNA"/>
</dbReference>
<sequence length="195" mass="20621">MRYGKGHKDATHRRIVEVASKQLRKDGVGASGVAGLMASAGLTHGGFYSHFPSKDALIEEALAAALEQVKAWIGSVAESNEDKFEAVIRAYLSPEHRDNPETGCVAGALAPEIARHSPAVREMFTKSIIEHVDMLASLLPASATPQARRSVAMAIIAGTTGMIQLARAVDDEELSDEILESGIAACLSLARSISS</sequence>
<dbReference type="PROSITE" id="PS50977">
    <property type="entry name" value="HTH_TETR_2"/>
    <property type="match status" value="1"/>
</dbReference>
<dbReference type="SUPFAM" id="SSF46689">
    <property type="entry name" value="Homeodomain-like"/>
    <property type="match status" value="1"/>
</dbReference>
<dbReference type="Proteomes" id="UP000818323">
    <property type="component" value="Unassembled WGS sequence"/>
</dbReference>
<evidence type="ECO:0000256" key="2">
    <source>
        <dbReference type="ARBA" id="ARBA00023125"/>
    </source>
</evidence>
<reference evidence="6 7" key="1">
    <citation type="submission" date="2020-01" db="EMBL/GenBank/DDBJ databases">
        <title>Microvirga sp. nov., an arsenate reduction bacterium isolated from Tibet hotspring sediments.</title>
        <authorList>
            <person name="Yuan C.-G."/>
        </authorList>
    </citation>
    <scope>NUCLEOTIDE SEQUENCE [LARGE SCALE GENOMIC DNA]</scope>
    <source>
        <strain evidence="6 7">SYSU G3D203</strain>
    </source>
</reference>
<keyword evidence="3" id="KW-0804">Transcription</keyword>
<dbReference type="RefSeq" id="WP_161722024.1">
    <property type="nucleotide sequence ID" value="NZ_JAAAXI010000003.1"/>
</dbReference>
<dbReference type="PANTHER" id="PTHR47506">
    <property type="entry name" value="TRANSCRIPTIONAL REGULATORY PROTEIN"/>
    <property type="match status" value="1"/>
</dbReference>